<comment type="caution">
    <text evidence="9">The sequence shown here is derived from an EMBL/GenBank/DDBJ whole genome shotgun (WGS) entry which is preliminary data.</text>
</comment>
<evidence type="ECO:0000256" key="5">
    <source>
        <dbReference type="SAM" id="MobiDB-lite"/>
    </source>
</evidence>
<evidence type="ECO:0000256" key="2">
    <source>
        <dbReference type="ARBA" id="ARBA00022723"/>
    </source>
</evidence>
<dbReference type="Gene3D" id="2.60.40.1220">
    <property type="match status" value="1"/>
</dbReference>
<evidence type="ECO:0000313" key="9">
    <source>
        <dbReference type="EMBL" id="MDN4519353.1"/>
    </source>
</evidence>
<evidence type="ECO:0000259" key="8">
    <source>
        <dbReference type="Pfam" id="PF04234"/>
    </source>
</evidence>
<comment type="subcellular location">
    <subcellularLocation>
        <location evidence="1">Cell envelope</location>
    </subcellularLocation>
</comment>
<reference evidence="9" key="1">
    <citation type="submission" date="2023-07" db="EMBL/GenBank/DDBJ databases">
        <title>Degradation of tert-butanol by M. austroafricanum TBA100.</title>
        <authorList>
            <person name="Helbich S."/>
            <person name="Vainshtein Y."/>
        </authorList>
    </citation>
    <scope>NUCLEOTIDE SEQUENCE</scope>
    <source>
        <strain evidence="9">TBA100</strain>
    </source>
</reference>
<dbReference type="InterPro" id="IPR007348">
    <property type="entry name" value="CopC_dom"/>
</dbReference>
<proteinExistence type="predicted"/>
<dbReference type="PANTHER" id="PTHR34820">
    <property type="entry name" value="INNER MEMBRANE PROTEIN YEBZ"/>
    <property type="match status" value="1"/>
</dbReference>
<evidence type="ECO:0000256" key="6">
    <source>
        <dbReference type="SAM" id="Phobius"/>
    </source>
</evidence>
<dbReference type="RefSeq" id="WP_011782796.1">
    <property type="nucleotide sequence ID" value="NZ_CP070380.1"/>
</dbReference>
<evidence type="ECO:0000256" key="4">
    <source>
        <dbReference type="ARBA" id="ARBA00023008"/>
    </source>
</evidence>
<evidence type="ECO:0000313" key="10">
    <source>
        <dbReference type="Proteomes" id="UP001172687"/>
    </source>
</evidence>
<feature type="transmembrane region" description="Helical" evidence="6">
    <location>
        <begin position="161"/>
        <end position="180"/>
    </location>
</feature>
<evidence type="ECO:0000256" key="1">
    <source>
        <dbReference type="ARBA" id="ARBA00004196"/>
    </source>
</evidence>
<feature type="region of interest" description="Disordered" evidence="5">
    <location>
        <begin position="133"/>
        <end position="152"/>
    </location>
</feature>
<keyword evidence="6" id="KW-1133">Transmembrane helix</keyword>
<feature type="chain" id="PRO_5045644718" evidence="7">
    <location>
        <begin position="36"/>
        <end position="184"/>
    </location>
</feature>
<dbReference type="SUPFAM" id="SSF81296">
    <property type="entry name" value="E set domains"/>
    <property type="match status" value="1"/>
</dbReference>
<accession>A0ABT8HF08</accession>
<gene>
    <name evidence="9" type="ORF">QYF68_16230</name>
</gene>
<dbReference type="InterPro" id="IPR014756">
    <property type="entry name" value="Ig_E-set"/>
</dbReference>
<dbReference type="InterPro" id="IPR032694">
    <property type="entry name" value="CopC/D"/>
</dbReference>
<keyword evidence="10" id="KW-1185">Reference proteome</keyword>
<protein>
    <submittedName>
        <fullName evidence="9">Copper resistance protein CopC</fullName>
    </submittedName>
</protein>
<feature type="signal peptide" evidence="7">
    <location>
        <begin position="1"/>
        <end position="35"/>
    </location>
</feature>
<feature type="compositionally biased region" description="Low complexity" evidence="5">
    <location>
        <begin position="136"/>
        <end position="152"/>
    </location>
</feature>
<keyword evidence="3 7" id="KW-0732">Signal</keyword>
<dbReference type="Proteomes" id="UP001172687">
    <property type="component" value="Unassembled WGS sequence"/>
</dbReference>
<evidence type="ECO:0000256" key="7">
    <source>
        <dbReference type="SAM" id="SignalP"/>
    </source>
</evidence>
<keyword evidence="6" id="KW-0472">Membrane</keyword>
<dbReference type="PANTHER" id="PTHR34820:SF4">
    <property type="entry name" value="INNER MEMBRANE PROTEIN YEBZ"/>
    <property type="match status" value="1"/>
</dbReference>
<name>A0ABT8HF08_MYCAO</name>
<dbReference type="InterPro" id="IPR014755">
    <property type="entry name" value="Cu-Rt/internalin_Ig-like"/>
</dbReference>
<keyword evidence="6" id="KW-0812">Transmembrane</keyword>
<organism evidence="9 10">
    <name type="scientific">Mycolicibacterium austroafricanum</name>
    <name type="common">Mycobacterium austroafricanum</name>
    <dbReference type="NCBI Taxonomy" id="39687"/>
    <lineage>
        <taxon>Bacteria</taxon>
        <taxon>Bacillati</taxon>
        <taxon>Actinomycetota</taxon>
        <taxon>Actinomycetes</taxon>
        <taxon>Mycobacteriales</taxon>
        <taxon>Mycobacteriaceae</taxon>
        <taxon>Mycolicibacterium</taxon>
    </lineage>
</organism>
<sequence length="184" mass="18384">MTAVQRATHVLLVALTTLGLLAGALGYAAAAWAHAARIAGDPVDNAELAQPPAVVTATFNEPMQAQFAAMTVIGPDGVQWAEGAPIVDGTVISVPVRPGGPAGDYTVNYRATSADGHVVTGAWSYRVLAAGPTPPAASSATPPTTTAAAPAGDAPSDGLPVWPFVAAATVIVAAGALWAVRRRS</sequence>
<keyword evidence="4" id="KW-0186">Copper</keyword>
<dbReference type="EMBL" id="JAUHTC010000054">
    <property type="protein sequence ID" value="MDN4519353.1"/>
    <property type="molecule type" value="Genomic_DNA"/>
</dbReference>
<keyword evidence="2" id="KW-0479">Metal-binding</keyword>
<feature type="domain" description="CopC" evidence="8">
    <location>
        <begin position="34"/>
        <end position="127"/>
    </location>
</feature>
<dbReference type="Pfam" id="PF04234">
    <property type="entry name" value="CopC"/>
    <property type="match status" value="1"/>
</dbReference>
<evidence type="ECO:0000256" key="3">
    <source>
        <dbReference type="ARBA" id="ARBA00022729"/>
    </source>
</evidence>